<dbReference type="InterPro" id="IPR014001">
    <property type="entry name" value="Helicase_ATP-bd"/>
</dbReference>
<evidence type="ECO:0000313" key="4">
    <source>
        <dbReference type="Proteomes" id="UP000618818"/>
    </source>
</evidence>
<organism evidence="3 4">
    <name type="scientific">Nocardioides cavernae</name>
    <dbReference type="NCBI Taxonomy" id="1921566"/>
    <lineage>
        <taxon>Bacteria</taxon>
        <taxon>Bacillati</taxon>
        <taxon>Actinomycetota</taxon>
        <taxon>Actinomycetes</taxon>
        <taxon>Propionibacteriales</taxon>
        <taxon>Nocardioidaceae</taxon>
        <taxon>Nocardioides</taxon>
    </lineage>
</organism>
<dbReference type="SMART" id="SM00487">
    <property type="entry name" value="DEXDc"/>
    <property type="match status" value="1"/>
</dbReference>
<name>A0ABR8N562_9ACTN</name>
<keyword evidence="3" id="KW-0347">Helicase</keyword>
<dbReference type="InterPro" id="IPR001650">
    <property type="entry name" value="Helicase_C-like"/>
</dbReference>
<reference evidence="3 4" key="1">
    <citation type="submission" date="2020-09" db="EMBL/GenBank/DDBJ databases">
        <title>novel species in genus Nocardioides.</title>
        <authorList>
            <person name="Zhang G."/>
        </authorList>
    </citation>
    <scope>NUCLEOTIDE SEQUENCE [LARGE SCALE GENOMIC DNA]</scope>
    <source>
        <strain evidence="3 4">KCTC 39551</strain>
    </source>
</reference>
<dbReference type="PANTHER" id="PTHR47396:SF1">
    <property type="entry name" value="ATP-DEPENDENT HELICASE IRC3-RELATED"/>
    <property type="match status" value="1"/>
</dbReference>
<dbReference type="SMART" id="SM00490">
    <property type="entry name" value="HELICc"/>
    <property type="match status" value="1"/>
</dbReference>
<feature type="domain" description="Helicase C-terminal" evidence="2">
    <location>
        <begin position="384"/>
        <end position="534"/>
    </location>
</feature>
<evidence type="ECO:0000313" key="3">
    <source>
        <dbReference type="EMBL" id="MBD3923293.1"/>
    </source>
</evidence>
<dbReference type="InterPro" id="IPR006935">
    <property type="entry name" value="Helicase/UvrB_N"/>
</dbReference>
<comment type="caution">
    <text evidence="3">The sequence shown here is derived from an EMBL/GenBank/DDBJ whole genome shotgun (WGS) entry which is preliminary data.</text>
</comment>
<dbReference type="Pfam" id="PF00271">
    <property type="entry name" value="Helicase_C"/>
    <property type="match status" value="1"/>
</dbReference>
<dbReference type="Proteomes" id="UP000618818">
    <property type="component" value="Unassembled WGS sequence"/>
</dbReference>
<dbReference type="PANTHER" id="PTHR47396">
    <property type="entry name" value="TYPE I RESTRICTION ENZYME ECOKI R PROTEIN"/>
    <property type="match status" value="1"/>
</dbReference>
<dbReference type="InterPro" id="IPR050742">
    <property type="entry name" value="Helicase_Restrict-Modif_Enz"/>
</dbReference>
<dbReference type="SUPFAM" id="SSF52540">
    <property type="entry name" value="P-loop containing nucleoside triphosphate hydrolases"/>
    <property type="match status" value="1"/>
</dbReference>
<dbReference type="EMBL" id="JACXYZ010000001">
    <property type="protein sequence ID" value="MBD3923293.1"/>
    <property type="molecule type" value="Genomic_DNA"/>
</dbReference>
<proteinExistence type="predicted"/>
<feature type="domain" description="Helicase ATP-binding" evidence="1">
    <location>
        <begin position="147"/>
        <end position="300"/>
    </location>
</feature>
<dbReference type="PROSITE" id="PS51192">
    <property type="entry name" value="HELICASE_ATP_BIND_1"/>
    <property type="match status" value="1"/>
</dbReference>
<dbReference type="PROSITE" id="PS51194">
    <property type="entry name" value="HELICASE_CTER"/>
    <property type="match status" value="1"/>
</dbReference>
<dbReference type="Gene3D" id="3.40.50.300">
    <property type="entry name" value="P-loop containing nucleotide triphosphate hydrolases"/>
    <property type="match status" value="2"/>
</dbReference>
<evidence type="ECO:0000259" key="1">
    <source>
        <dbReference type="PROSITE" id="PS51192"/>
    </source>
</evidence>
<dbReference type="InterPro" id="IPR027417">
    <property type="entry name" value="P-loop_NTPase"/>
</dbReference>
<keyword evidence="4" id="KW-1185">Reference proteome</keyword>
<gene>
    <name evidence="3" type="ORF">IEZ26_01560</name>
</gene>
<dbReference type="Pfam" id="PF04851">
    <property type="entry name" value="ResIII"/>
    <property type="match status" value="1"/>
</dbReference>
<evidence type="ECO:0000259" key="2">
    <source>
        <dbReference type="PROSITE" id="PS51194"/>
    </source>
</evidence>
<protein>
    <submittedName>
        <fullName evidence="3">DEAD/DEAH box helicase</fullName>
    </submittedName>
</protein>
<keyword evidence="3" id="KW-0547">Nucleotide-binding</keyword>
<accession>A0ABR8N562</accession>
<sequence>MTFEDLLARASDTLLQALVGRRVVRLLARLDPDLASPDRLREVLTDLRSPAALLLDPATRAELLQLLPFEQARSLAIDLGVDADQPYDALAALAIRRSTARGAALLDFFSVADDEPTGDEQKPSLELVEGRHGLFAHQRVAARAVLRDLEVEPHRVLLHMPTGSGKTRTAMNAICELLNRHEPFLVVWLAHSEELCEQAASEFAVAWRSLGNRQLPVQRWWGRHTLAPDGQKDGIIIAGLPKAFASAKREWRELGGLAGRVGLVVMDEAHQAVAPSYQLVLDLLSQAGSATPLLGLSATPGRTWNDVDEDQRLADFFFHRKVKLTVPGYDNPVDYLVDEGYLADSQFESLHSAVGIELSPKDVSDLADGLDIPARVLQQLAEDEQRNLLIVHRTEAMARTHPRIIIFAATVEHAVVLATVLRSRGIRARAVTGTTPEGERARAIRDFRDPSMETRILVNYGVLTTGFDAPTTSAAIIARPTASLVLYSQMVGRAIRGPRAGGNATATIATVVDPGLEGFASPADAFINWEDVWE</sequence>
<keyword evidence="3" id="KW-0378">Hydrolase</keyword>
<dbReference type="GO" id="GO:0004386">
    <property type="term" value="F:helicase activity"/>
    <property type="evidence" value="ECO:0007669"/>
    <property type="project" value="UniProtKB-KW"/>
</dbReference>
<keyword evidence="3" id="KW-0067">ATP-binding</keyword>